<dbReference type="STRING" id="1104324.P186_2321"/>
<proteinExistence type="predicted"/>
<dbReference type="BioCyc" id="PSP1104324:GJSN-2271-MONOMER"/>
<evidence type="ECO:0000313" key="1">
    <source>
        <dbReference type="EMBL" id="AET33711.1"/>
    </source>
</evidence>
<keyword evidence="2" id="KW-1185">Reference proteome</keyword>
<organism evidence="1 2">
    <name type="scientific">Pyrobaculum ferrireducens</name>
    <dbReference type="NCBI Taxonomy" id="1104324"/>
    <lineage>
        <taxon>Archaea</taxon>
        <taxon>Thermoproteota</taxon>
        <taxon>Thermoprotei</taxon>
        <taxon>Thermoproteales</taxon>
        <taxon>Thermoproteaceae</taxon>
        <taxon>Pyrobaculum</taxon>
    </lineage>
</organism>
<dbReference type="RefSeq" id="WP_014289536.1">
    <property type="nucleotide sequence ID" value="NC_016645.1"/>
</dbReference>
<protein>
    <submittedName>
        <fullName evidence="1">Uncharacterized protein</fullName>
    </submittedName>
</protein>
<reference evidence="1 2" key="1">
    <citation type="journal article" date="2012" name="J. Bacteriol.">
        <title>Complete genome sequence of strain 1860, a crenarchaeon of the genus pyrobaculum able to grow with various electron acceptors.</title>
        <authorList>
            <person name="Mardanov A.V."/>
            <person name="Gumerov V.M."/>
            <person name="Slobodkina G.B."/>
            <person name="Beletsky A.V."/>
            <person name="Bonch-Osmolovskaya E.A."/>
            <person name="Ravin N.V."/>
            <person name="Skryabin K.G."/>
        </authorList>
    </citation>
    <scope>NUCLEOTIDE SEQUENCE [LARGE SCALE GENOMIC DNA]</scope>
    <source>
        <strain evidence="1 2">1860</strain>
    </source>
</reference>
<name>G7VBU4_9CREN</name>
<dbReference type="KEGG" id="pyr:P186_2321"/>
<gene>
    <name evidence="1" type="ORF">P186_2321</name>
</gene>
<dbReference type="HOGENOM" id="CLU_174519_0_0_2"/>
<dbReference type="OrthoDB" id="28084at2157"/>
<dbReference type="Proteomes" id="UP000005867">
    <property type="component" value="Chromosome"/>
</dbReference>
<dbReference type="AlphaFoldDB" id="G7VBU4"/>
<dbReference type="eggNOG" id="arCOG05465">
    <property type="taxonomic scope" value="Archaea"/>
</dbReference>
<accession>G7VBU4</accession>
<sequence length="105" mass="12097">MHKRRHKITVTPTSVKIDDKEIQIGELRPVDLLLAALAYGIGIRYIDKTGQPYEMECEVEGYEIRCVAPCTGEEDKCLVYQTTTKGRLRVICRNHDHTLTDHNRQ</sequence>
<evidence type="ECO:0000313" key="2">
    <source>
        <dbReference type="Proteomes" id="UP000005867"/>
    </source>
</evidence>
<dbReference type="GeneID" id="11593925"/>
<dbReference type="EMBL" id="CP003098">
    <property type="protein sequence ID" value="AET33711.1"/>
    <property type="molecule type" value="Genomic_DNA"/>
</dbReference>